<protein>
    <submittedName>
        <fullName evidence="2">Uncharacterized protein</fullName>
    </submittedName>
</protein>
<keyword evidence="1" id="KW-0040">ANK repeat</keyword>
<reference evidence="2 3" key="1">
    <citation type="submission" date="2013-10" db="EMBL/GenBank/DDBJ databases">
        <authorList>
            <consortium name="International Citrus Genome Consortium"/>
            <person name="Jenkins J."/>
            <person name="Schmutz J."/>
            <person name="Prochnik S."/>
            <person name="Rokhsar D."/>
            <person name="Gmitter F."/>
            <person name="Ollitrault P."/>
            <person name="Machado M."/>
            <person name="Talon M."/>
            <person name="Wincker P."/>
            <person name="Jaillon O."/>
            <person name="Morgante M."/>
        </authorList>
    </citation>
    <scope>NUCLEOTIDE SEQUENCE</scope>
    <source>
        <strain evidence="3">cv. Clemenules</strain>
    </source>
</reference>
<keyword evidence="3" id="KW-1185">Reference proteome</keyword>
<dbReference type="Gramene" id="ESR33737">
    <property type="protein sequence ID" value="ESR33737"/>
    <property type="gene ID" value="CICLE_v10006842mg"/>
</dbReference>
<name>V4S0I2_CITCL</name>
<dbReference type="STRING" id="85681.V4S0I2"/>
<proteinExistence type="predicted"/>
<evidence type="ECO:0000313" key="2">
    <source>
        <dbReference type="EMBL" id="ESR33737.1"/>
    </source>
</evidence>
<dbReference type="InParanoid" id="V4S0I2"/>
<feature type="repeat" description="ANK" evidence="1">
    <location>
        <begin position="41"/>
        <end position="73"/>
    </location>
</feature>
<sequence length="206" mass="23168">MDICSVYVSGRPMFVEENVSIKFVGEILEICPSLQTQVNGKGDTPLHVAAKFGHFNIANVFMKRAKLAQHEDEELESGLGAARQMIRMTNEKKNTALQSARGKPDYPYSANNCGKMPLHMAADYERFSHKMLAFLENCTSMSHEGPYGRTALRAAVMQLDFHPKMTALHLAMGRGHGRTVERILSLAPECYELVDNRGWNFFHYAI</sequence>
<dbReference type="PANTHER" id="PTHR24121:SF22">
    <property type="entry name" value="PROTEIN ACCELERATED CELL DEATH 6-LIKE"/>
    <property type="match status" value="1"/>
</dbReference>
<dbReference type="PROSITE" id="PS50088">
    <property type="entry name" value="ANK_REPEAT"/>
    <property type="match status" value="1"/>
</dbReference>
<dbReference type="KEGG" id="cic:CICLE_v10006842mg"/>
<evidence type="ECO:0000313" key="3">
    <source>
        <dbReference type="Proteomes" id="UP000030687"/>
    </source>
</evidence>
<dbReference type="EMBL" id="KI537036">
    <property type="protein sequence ID" value="ESR33737.1"/>
    <property type="molecule type" value="Genomic_DNA"/>
</dbReference>
<dbReference type="AlphaFoldDB" id="V4S0I2"/>
<dbReference type="PROSITE" id="PS50297">
    <property type="entry name" value="ANK_REP_REGION"/>
    <property type="match status" value="1"/>
</dbReference>
<dbReference type="InterPro" id="IPR036770">
    <property type="entry name" value="Ankyrin_rpt-contain_sf"/>
</dbReference>
<dbReference type="SUPFAM" id="SSF48403">
    <property type="entry name" value="Ankyrin repeat"/>
    <property type="match status" value="1"/>
</dbReference>
<dbReference type="Pfam" id="PF00023">
    <property type="entry name" value="Ank"/>
    <property type="match status" value="1"/>
</dbReference>
<evidence type="ECO:0000256" key="1">
    <source>
        <dbReference type="PROSITE-ProRule" id="PRU00023"/>
    </source>
</evidence>
<dbReference type="PANTHER" id="PTHR24121">
    <property type="entry name" value="NO MECHANORECEPTOR POTENTIAL C, ISOFORM D-RELATED"/>
    <property type="match status" value="1"/>
</dbReference>
<dbReference type="FunCoup" id="V4S0I2">
    <property type="interactions" value="89"/>
</dbReference>
<accession>V4S0I2</accession>
<dbReference type="Gene3D" id="1.25.40.20">
    <property type="entry name" value="Ankyrin repeat-containing domain"/>
    <property type="match status" value="2"/>
</dbReference>
<dbReference type="SMART" id="SM00248">
    <property type="entry name" value="ANK"/>
    <property type="match status" value="3"/>
</dbReference>
<dbReference type="InterPro" id="IPR002110">
    <property type="entry name" value="Ankyrin_rpt"/>
</dbReference>
<dbReference type="eggNOG" id="KOG0504">
    <property type="taxonomic scope" value="Eukaryota"/>
</dbReference>
<gene>
    <name evidence="2" type="ORF">CICLE_v10006842mg</name>
</gene>
<dbReference type="Proteomes" id="UP000030687">
    <property type="component" value="Unassembled WGS sequence"/>
</dbReference>
<organism evidence="2 3">
    <name type="scientific">Citrus clementina</name>
    <name type="common">Clementine</name>
    <name type="synonym">Citrus deliciosa x Citrus sinensis</name>
    <dbReference type="NCBI Taxonomy" id="85681"/>
    <lineage>
        <taxon>Eukaryota</taxon>
        <taxon>Viridiplantae</taxon>
        <taxon>Streptophyta</taxon>
        <taxon>Embryophyta</taxon>
        <taxon>Tracheophyta</taxon>
        <taxon>Spermatophyta</taxon>
        <taxon>Magnoliopsida</taxon>
        <taxon>eudicotyledons</taxon>
        <taxon>Gunneridae</taxon>
        <taxon>Pentapetalae</taxon>
        <taxon>rosids</taxon>
        <taxon>malvids</taxon>
        <taxon>Sapindales</taxon>
        <taxon>Rutaceae</taxon>
        <taxon>Aurantioideae</taxon>
        <taxon>Citrus</taxon>
    </lineage>
</organism>
<feature type="non-terminal residue" evidence="2">
    <location>
        <position position="206"/>
    </location>
</feature>